<name>A0AAN9G964_9CAEN</name>
<keyword evidence="2" id="KW-0732">Signal</keyword>
<evidence type="ECO:0000313" key="3">
    <source>
        <dbReference type="EMBL" id="KAK7099214.1"/>
    </source>
</evidence>
<keyword evidence="1" id="KW-1133">Transmembrane helix</keyword>
<dbReference type="Proteomes" id="UP001374579">
    <property type="component" value="Unassembled WGS sequence"/>
</dbReference>
<accession>A0AAN9G964</accession>
<protein>
    <submittedName>
        <fullName evidence="3">Uncharacterized protein</fullName>
    </submittedName>
</protein>
<feature type="signal peptide" evidence="2">
    <location>
        <begin position="1"/>
        <end position="30"/>
    </location>
</feature>
<reference evidence="3 4" key="1">
    <citation type="submission" date="2024-02" db="EMBL/GenBank/DDBJ databases">
        <title>Chromosome-scale genome assembly of the rough periwinkle Littorina saxatilis.</title>
        <authorList>
            <person name="De Jode A."/>
            <person name="Faria R."/>
            <person name="Formenti G."/>
            <person name="Sims Y."/>
            <person name="Smith T.P."/>
            <person name="Tracey A."/>
            <person name="Wood J.M.D."/>
            <person name="Zagrodzka Z.B."/>
            <person name="Johannesson K."/>
            <person name="Butlin R.K."/>
            <person name="Leder E.H."/>
        </authorList>
    </citation>
    <scope>NUCLEOTIDE SEQUENCE [LARGE SCALE GENOMIC DNA]</scope>
    <source>
        <strain evidence="3">Snail1</strain>
        <tissue evidence="3">Muscle</tissue>
    </source>
</reference>
<proteinExistence type="predicted"/>
<comment type="caution">
    <text evidence="3">The sequence shown here is derived from an EMBL/GenBank/DDBJ whole genome shotgun (WGS) entry which is preliminary data.</text>
</comment>
<keyword evidence="1" id="KW-0812">Transmembrane</keyword>
<gene>
    <name evidence="3" type="ORF">V1264_003392</name>
</gene>
<keyword evidence="4" id="KW-1185">Reference proteome</keyword>
<evidence type="ECO:0000256" key="1">
    <source>
        <dbReference type="SAM" id="Phobius"/>
    </source>
</evidence>
<keyword evidence="1" id="KW-0472">Membrane</keyword>
<feature type="transmembrane region" description="Helical" evidence="1">
    <location>
        <begin position="117"/>
        <end position="141"/>
    </location>
</feature>
<sequence>MESCDKTRSSTKTVVGLLVVLVMLISKASSHDWRRDVAFSAEESGAIPTCRENKTCTDKKLACIAGVCKAKNGYPCKGSTYANNCVKNLKCAVTCTCCEERIRKCDKYVNVGYSCPVTVLLVMTDFLGALLLSGTSFYIVLEYF</sequence>
<evidence type="ECO:0000256" key="2">
    <source>
        <dbReference type="SAM" id="SignalP"/>
    </source>
</evidence>
<organism evidence="3 4">
    <name type="scientific">Littorina saxatilis</name>
    <dbReference type="NCBI Taxonomy" id="31220"/>
    <lineage>
        <taxon>Eukaryota</taxon>
        <taxon>Metazoa</taxon>
        <taxon>Spiralia</taxon>
        <taxon>Lophotrochozoa</taxon>
        <taxon>Mollusca</taxon>
        <taxon>Gastropoda</taxon>
        <taxon>Caenogastropoda</taxon>
        <taxon>Littorinimorpha</taxon>
        <taxon>Littorinoidea</taxon>
        <taxon>Littorinidae</taxon>
        <taxon>Littorina</taxon>
    </lineage>
</organism>
<feature type="chain" id="PRO_5042901062" evidence="2">
    <location>
        <begin position="31"/>
        <end position="144"/>
    </location>
</feature>
<evidence type="ECO:0000313" key="4">
    <source>
        <dbReference type="Proteomes" id="UP001374579"/>
    </source>
</evidence>
<dbReference type="EMBL" id="JBAMIC010000012">
    <property type="protein sequence ID" value="KAK7099214.1"/>
    <property type="molecule type" value="Genomic_DNA"/>
</dbReference>
<dbReference type="AlphaFoldDB" id="A0AAN9G964"/>